<evidence type="ECO:0000313" key="1">
    <source>
        <dbReference type="EMBL" id="RID43243.1"/>
    </source>
</evidence>
<dbReference type="AlphaFoldDB" id="A0A397XZL6"/>
<reference evidence="1 2" key="1">
    <citation type="submission" date="2018-06" db="EMBL/GenBank/DDBJ databases">
        <title>WGS assembly of Brassica rapa FPsc.</title>
        <authorList>
            <person name="Bowman J."/>
            <person name="Kohchi T."/>
            <person name="Yamato K."/>
            <person name="Jenkins J."/>
            <person name="Shu S."/>
            <person name="Ishizaki K."/>
            <person name="Yamaoka S."/>
            <person name="Nishihama R."/>
            <person name="Nakamura Y."/>
            <person name="Berger F."/>
            <person name="Adam C."/>
            <person name="Aki S."/>
            <person name="Althoff F."/>
            <person name="Araki T."/>
            <person name="Arteaga-Vazquez M."/>
            <person name="Balasubrmanian S."/>
            <person name="Bauer D."/>
            <person name="Boehm C."/>
            <person name="Briginshaw L."/>
            <person name="Caballero-Perez J."/>
            <person name="Catarino B."/>
            <person name="Chen F."/>
            <person name="Chiyoda S."/>
            <person name="Chovatia M."/>
            <person name="Davies K."/>
            <person name="Delmans M."/>
            <person name="Demura T."/>
            <person name="Dierschke T."/>
            <person name="Dolan L."/>
            <person name="Dorantes-Acosta A."/>
            <person name="Eklund D."/>
            <person name="Florent S."/>
            <person name="Flores-Sandoval E."/>
            <person name="Fujiyama A."/>
            <person name="Fukuzawa H."/>
            <person name="Galik B."/>
            <person name="Grimanelli D."/>
            <person name="Grimwood J."/>
            <person name="Grossniklaus U."/>
            <person name="Hamada T."/>
            <person name="Haseloff J."/>
            <person name="Hetherington A."/>
            <person name="Higo A."/>
            <person name="Hirakawa Y."/>
            <person name="Hundley H."/>
            <person name="Ikeda Y."/>
            <person name="Inoue K."/>
            <person name="Inoue S."/>
            <person name="Ishida S."/>
            <person name="Jia Q."/>
            <person name="Kakita M."/>
            <person name="Kanazawa T."/>
            <person name="Kawai Y."/>
            <person name="Kawashima T."/>
            <person name="Kennedy M."/>
            <person name="Kinose K."/>
            <person name="Kinoshita T."/>
            <person name="Kohara Y."/>
            <person name="Koide E."/>
            <person name="Komatsu K."/>
            <person name="Kopischke S."/>
            <person name="Kubo M."/>
            <person name="Kyozuka J."/>
            <person name="Lagercrantz U."/>
            <person name="Lin S."/>
            <person name="Lindquist E."/>
            <person name="Lipzen A."/>
            <person name="Lu C."/>
            <person name="Luna E."/>
            <person name="Martienssen R."/>
            <person name="Minamino N."/>
            <person name="Mizutani M."/>
            <person name="Mizutani M."/>
            <person name="Mochizuki N."/>
            <person name="Monte I."/>
            <person name="Mosher R."/>
            <person name="Nagasaki H."/>
            <person name="Nakagami H."/>
            <person name="Naramoto S."/>
            <person name="Nishitani K."/>
            <person name="Ohtani M."/>
            <person name="Okamoto T."/>
            <person name="Okumura M."/>
            <person name="Phillips J."/>
            <person name="Pollak B."/>
            <person name="Reinders A."/>
            <person name="Roevekamp M."/>
            <person name="Sano R."/>
            <person name="Sawa S."/>
            <person name="Schmid M."/>
            <person name="Shirakawa M."/>
            <person name="Solano R."/>
            <person name="Spunde A."/>
            <person name="Suetsugu N."/>
            <person name="Sugano S."/>
            <person name="Sugiyama A."/>
            <person name="Sun R."/>
            <person name="Suzuki Y."/>
            <person name="Takenaka M."/>
            <person name="Takezawa D."/>
            <person name="Tomogane H."/>
            <person name="Tsuzuki M."/>
            <person name="Ueda T."/>
            <person name="Umeda M."/>
            <person name="Ward J."/>
            <person name="Watanabe Y."/>
            <person name="Yazaki K."/>
            <person name="Yokoyama R."/>
            <person name="Yoshitake Y."/>
            <person name="Yotsui I."/>
            <person name="Zachgo S."/>
            <person name="Schmutz J."/>
        </authorList>
    </citation>
    <scope>NUCLEOTIDE SEQUENCE [LARGE SCALE GENOMIC DNA]</scope>
    <source>
        <strain evidence="2">cv. B-3</strain>
    </source>
</reference>
<name>A0A397XZL6_BRACM</name>
<evidence type="ECO:0000313" key="2">
    <source>
        <dbReference type="Proteomes" id="UP000264353"/>
    </source>
</evidence>
<protein>
    <submittedName>
        <fullName evidence="1">Uncharacterized protein</fullName>
    </submittedName>
</protein>
<organism evidence="1 2">
    <name type="scientific">Brassica campestris</name>
    <name type="common">Field mustard</name>
    <dbReference type="NCBI Taxonomy" id="3711"/>
    <lineage>
        <taxon>Eukaryota</taxon>
        <taxon>Viridiplantae</taxon>
        <taxon>Streptophyta</taxon>
        <taxon>Embryophyta</taxon>
        <taxon>Tracheophyta</taxon>
        <taxon>Spermatophyta</taxon>
        <taxon>Magnoliopsida</taxon>
        <taxon>eudicotyledons</taxon>
        <taxon>Gunneridae</taxon>
        <taxon>Pentapetalae</taxon>
        <taxon>rosids</taxon>
        <taxon>malvids</taxon>
        <taxon>Brassicales</taxon>
        <taxon>Brassicaceae</taxon>
        <taxon>Brassiceae</taxon>
        <taxon>Brassica</taxon>
    </lineage>
</organism>
<gene>
    <name evidence="1" type="ORF">BRARA_I00115</name>
</gene>
<sequence length="90" mass="10256">MSRSGNTILLLEMLPVKATWGNENSELTNLRIYSQTIHLRKSEILNCVYVCVFISFYVSSQNIRFEPMCRTSLAFTFLGTDIARSSANNK</sequence>
<accession>A0A397XZL6</accession>
<dbReference type="EMBL" id="CM010636">
    <property type="protein sequence ID" value="RID43243.1"/>
    <property type="molecule type" value="Genomic_DNA"/>
</dbReference>
<dbReference type="Proteomes" id="UP000264353">
    <property type="component" value="Chromosome A9"/>
</dbReference>
<proteinExistence type="predicted"/>